<name>A0AAD5TNS4_9FUNG</name>
<reference evidence="2" key="1">
    <citation type="submission" date="2020-05" db="EMBL/GenBank/DDBJ databases">
        <title>Phylogenomic resolution of chytrid fungi.</title>
        <authorList>
            <person name="Stajich J.E."/>
            <person name="Amses K."/>
            <person name="Simmons R."/>
            <person name="Seto K."/>
            <person name="Myers J."/>
            <person name="Bonds A."/>
            <person name="Quandt C.A."/>
            <person name="Barry K."/>
            <person name="Liu P."/>
            <person name="Grigoriev I."/>
            <person name="Longcore J.E."/>
            <person name="James T.Y."/>
        </authorList>
    </citation>
    <scope>NUCLEOTIDE SEQUENCE</scope>
    <source>
        <strain evidence="2">JEL0379</strain>
    </source>
</reference>
<gene>
    <name evidence="2" type="ORF">HDU87_008535</name>
</gene>
<dbReference type="AlphaFoldDB" id="A0AAD5TNS4"/>
<sequence>MREAPSEPLATFSPNTAPDVSEKPPAFSLKRPLEDRAFDLSSLLESHRNDDGLYTLFRSLQAPYEYMDHCQQVLHSRLRERLDNFFLIPCGSFNNRTALMSTADLDIDLILPRIHERFKPESLDAKARERDPSHPGYARAAVFQELLEDIRKEIAPETVVEDPNANLKLDPQETITRSLPLLLRVDGRDEPLDLFV</sequence>
<proteinExistence type="predicted"/>
<dbReference type="EMBL" id="JADGJQ010000009">
    <property type="protein sequence ID" value="KAJ3182371.1"/>
    <property type="molecule type" value="Genomic_DNA"/>
</dbReference>
<protein>
    <submittedName>
        <fullName evidence="2">Uncharacterized protein</fullName>
    </submittedName>
</protein>
<organism evidence="2 3">
    <name type="scientific">Geranomyces variabilis</name>
    <dbReference type="NCBI Taxonomy" id="109894"/>
    <lineage>
        <taxon>Eukaryota</taxon>
        <taxon>Fungi</taxon>
        <taxon>Fungi incertae sedis</taxon>
        <taxon>Chytridiomycota</taxon>
        <taxon>Chytridiomycota incertae sedis</taxon>
        <taxon>Chytridiomycetes</taxon>
        <taxon>Spizellomycetales</taxon>
        <taxon>Powellomycetaceae</taxon>
        <taxon>Geranomyces</taxon>
    </lineage>
</organism>
<evidence type="ECO:0000313" key="2">
    <source>
        <dbReference type="EMBL" id="KAJ3182371.1"/>
    </source>
</evidence>
<feature type="region of interest" description="Disordered" evidence="1">
    <location>
        <begin position="1"/>
        <end position="27"/>
    </location>
</feature>
<evidence type="ECO:0000313" key="3">
    <source>
        <dbReference type="Proteomes" id="UP001212152"/>
    </source>
</evidence>
<comment type="caution">
    <text evidence="2">The sequence shown here is derived from an EMBL/GenBank/DDBJ whole genome shotgun (WGS) entry which is preliminary data.</text>
</comment>
<accession>A0AAD5TNS4</accession>
<evidence type="ECO:0000256" key="1">
    <source>
        <dbReference type="SAM" id="MobiDB-lite"/>
    </source>
</evidence>
<dbReference type="Proteomes" id="UP001212152">
    <property type="component" value="Unassembled WGS sequence"/>
</dbReference>
<keyword evidence="3" id="KW-1185">Reference proteome</keyword>